<dbReference type="PANTHER" id="PTHR21072:SF13">
    <property type="entry name" value="GPI TRANSAMIDASE COMPONENT PIG-S"/>
    <property type="match status" value="1"/>
</dbReference>
<evidence type="ECO:0000313" key="11">
    <source>
        <dbReference type="EMBL" id="CEL67416.1"/>
    </source>
</evidence>
<evidence type="ECO:0000256" key="9">
    <source>
        <dbReference type="ARBA" id="ARBA00023180"/>
    </source>
</evidence>
<dbReference type="GO" id="GO:0016255">
    <property type="term" value="P:attachment of GPI anchor to protein"/>
    <property type="evidence" value="ECO:0007669"/>
    <property type="project" value="InterPro"/>
</dbReference>
<evidence type="ECO:0000256" key="6">
    <source>
        <dbReference type="ARBA" id="ARBA00022824"/>
    </source>
</evidence>
<protein>
    <submittedName>
        <fullName evidence="11">UBA/TS-N domain-containing protein, putative</fullName>
    </submittedName>
</protein>
<reference evidence="11" key="1">
    <citation type="journal article" date="2015" name="PLoS ONE">
        <title>Comprehensive Evaluation of Toxoplasma gondii VEG and Neospora caninum LIV Genomes with Tachyzoite Stage Transcriptome and Proteome Defines Novel Transcript Features.</title>
        <authorList>
            <person name="Ramaprasad A."/>
            <person name="Mourier T."/>
            <person name="Naeem R."/>
            <person name="Malas T.B."/>
            <person name="Moussa E."/>
            <person name="Panigrahi A."/>
            <person name="Vermont S.J."/>
            <person name="Otto T.D."/>
            <person name="Wastling J."/>
            <person name="Pain A."/>
        </authorList>
    </citation>
    <scope>NUCLEOTIDE SEQUENCE</scope>
    <source>
        <strain evidence="11">Liverpool</strain>
    </source>
</reference>
<dbReference type="Pfam" id="PF10510">
    <property type="entry name" value="PIG-S"/>
    <property type="match status" value="2"/>
</dbReference>
<proteinExistence type="inferred from homology"/>
<dbReference type="UniPathway" id="UPA00196"/>
<comment type="subcellular location">
    <subcellularLocation>
        <location evidence="1">Endoplasmic reticulum membrane</location>
        <topology evidence="1">Multi-pass membrane protein</topology>
    </subcellularLocation>
</comment>
<dbReference type="PANTHER" id="PTHR21072">
    <property type="entry name" value="GPI TRANSAMIDASE COMPONENT PIG-S"/>
    <property type="match status" value="1"/>
</dbReference>
<name>A0A0F7UEJ0_NEOCL</name>
<comment type="similarity">
    <text evidence="3">Belongs to the PIGS family.</text>
</comment>
<keyword evidence="4" id="KW-0337">GPI-anchor biosynthesis</keyword>
<dbReference type="InterPro" id="IPR019540">
    <property type="entry name" value="PtdIno-glycan_biosynth_class_S"/>
</dbReference>
<dbReference type="AlphaFoldDB" id="A0A0F7UEJ0"/>
<evidence type="ECO:0000256" key="1">
    <source>
        <dbReference type="ARBA" id="ARBA00004477"/>
    </source>
</evidence>
<accession>A0A0F7UEJ0</accession>
<gene>
    <name evidence="11" type="ORF">BN1204_032160</name>
</gene>
<evidence type="ECO:0000256" key="2">
    <source>
        <dbReference type="ARBA" id="ARBA00004687"/>
    </source>
</evidence>
<sequence length="795" mass="86466">MMESLVSLEKAKLRLRLTVLSAFLFWAILGIAAWWHVTSITRSPIPALSSFPIAERVSSQLAEGQGGGAAARKAATAAYARWEAAHTKKGLDGNDASSVPFFALLPPLVTGFSLKLVPLCEQALPDATSFFDWLRAKAAALRDSGRVSLPEEPRVYRSLFPGSVESEDSKEGEAKQRPAFVTDLNLLLSPAEPAASGGPGTSTSLLRVVLTDPLPGASCAAPLPNLDRAEFDLTYTVAFSSSARDAKQTDAPADAAEAFASHFVLHADSAITVAAGASDSAALSSFRRKAASSFPALAQLLRLAFFAPLDETSFRFPFFSQYDLTFWLGSDPPPSPPQAADAAQQTRQAGGPRLTWRFRQDVYNPFLEPFFSRLGFVFNFLHVQSQVVPHSGIASLLKRPATPSSAWLLDLASQHRLHAVASNWQPEQIITTPTHAPAPTINFAVYRSPVPLVLKDGKPQRHVEADAGEQDRSGARTETVNGIAIPGWGGLVIASPSSAAVPASSVTRFPSDEMRQICGVWVAQLRSFFSLPDTLEDYFGEAAAPRTERAEDRWRVQVVTSRAAKQAILERAPDLENRGTSAADVVMIWTHGEKGETRSDPEKEEKILVVAQHADAGVGLWEVWRLARRVYVQLVERAVSNIRSLQTILEDQTELVVYPHVGEALQRALTFIDCSAEALQGRICSQLPADVREQLLGTQMPFMEGKQDAKGSQRGALRVPHARFLGLALALARAAFQDSLEALQEESVTGKSHFSFEFKCAIYLPVVLPFFLPLLVGFIKVFKQRRLLEKAAAAL</sequence>
<evidence type="ECO:0000256" key="10">
    <source>
        <dbReference type="SAM" id="Phobius"/>
    </source>
</evidence>
<keyword evidence="9" id="KW-0325">Glycoprotein</keyword>
<dbReference type="GO" id="GO:0006506">
    <property type="term" value="P:GPI anchor biosynthetic process"/>
    <property type="evidence" value="ECO:0007669"/>
    <property type="project" value="UniProtKB-UniPathway"/>
</dbReference>
<evidence type="ECO:0000256" key="4">
    <source>
        <dbReference type="ARBA" id="ARBA00022502"/>
    </source>
</evidence>
<keyword evidence="8 10" id="KW-0472">Membrane</keyword>
<evidence type="ECO:0000256" key="5">
    <source>
        <dbReference type="ARBA" id="ARBA00022692"/>
    </source>
</evidence>
<dbReference type="GO" id="GO:0042765">
    <property type="term" value="C:GPI-anchor transamidase complex"/>
    <property type="evidence" value="ECO:0007669"/>
    <property type="project" value="InterPro"/>
</dbReference>
<keyword evidence="5 10" id="KW-0812">Transmembrane</keyword>
<feature type="transmembrane region" description="Helical" evidence="10">
    <location>
        <begin position="762"/>
        <end position="782"/>
    </location>
</feature>
<evidence type="ECO:0000256" key="7">
    <source>
        <dbReference type="ARBA" id="ARBA00022989"/>
    </source>
</evidence>
<evidence type="ECO:0000256" key="8">
    <source>
        <dbReference type="ARBA" id="ARBA00023136"/>
    </source>
</evidence>
<comment type="pathway">
    <text evidence="2">Glycolipid biosynthesis; glycosylphosphatidylinositol-anchor biosynthesis.</text>
</comment>
<evidence type="ECO:0000256" key="3">
    <source>
        <dbReference type="ARBA" id="ARBA00005316"/>
    </source>
</evidence>
<keyword evidence="6" id="KW-0256">Endoplasmic reticulum</keyword>
<keyword evidence="7 10" id="KW-1133">Transmembrane helix</keyword>
<dbReference type="EMBL" id="LN714483">
    <property type="protein sequence ID" value="CEL67416.1"/>
    <property type="molecule type" value="Genomic_DNA"/>
</dbReference>
<organism evidence="11">
    <name type="scientific">Neospora caninum (strain Liverpool)</name>
    <dbReference type="NCBI Taxonomy" id="572307"/>
    <lineage>
        <taxon>Eukaryota</taxon>
        <taxon>Sar</taxon>
        <taxon>Alveolata</taxon>
        <taxon>Apicomplexa</taxon>
        <taxon>Conoidasida</taxon>
        <taxon>Coccidia</taxon>
        <taxon>Eucoccidiorida</taxon>
        <taxon>Eimeriorina</taxon>
        <taxon>Sarcocystidae</taxon>
        <taxon>Neospora</taxon>
    </lineage>
</organism>